<reference evidence="2" key="1">
    <citation type="submission" date="2016-03" db="EMBL/GenBank/DDBJ databases">
        <authorList>
            <person name="Guldener U."/>
        </authorList>
    </citation>
    <scope>NUCLEOTIDE SEQUENCE [LARGE SCALE GENOMIC DNA]</scope>
    <source>
        <strain evidence="2">04CH-RAC-A.6.1</strain>
    </source>
</reference>
<dbReference type="EMBL" id="FJUX01000003">
    <property type="protein sequence ID" value="CZS89895.1"/>
    <property type="molecule type" value="Genomic_DNA"/>
</dbReference>
<proteinExistence type="predicted"/>
<keyword evidence="2" id="KW-1185">Reference proteome</keyword>
<protein>
    <submittedName>
        <fullName evidence="1">Uncharacterized protein</fullName>
    </submittedName>
</protein>
<evidence type="ECO:0000313" key="1">
    <source>
        <dbReference type="EMBL" id="CZS89895.1"/>
    </source>
</evidence>
<organism evidence="1 2">
    <name type="scientific">Rhynchosporium agropyri</name>
    <dbReference type="NCBI Taxonomy" id="914238"/>
    <lineage>
        <taxon>Eukaryota</taxon>
        <taxon>Fungi</taxon>
        <taxon>Dikarya</taxon>
        <taxon>Ascomycota</taxon>
        <taxon>Pezizomycotina</taxon>
        <taxon>Leotiomycetes</taxon>
        <taxon>Helotiales</taxon>
        <taxon>Ploettnerulaceae</taxon>
        <taxon>Rhynchosporium</taxon>
    </lineage>
</organism>
<dbReference type="AlphaFoldDB" id="A0A1E1JVH7"/>
<evidence type="ECO:0000313" key="2">
    <source>
        <dbReference type="Proteomes" id="UP000178912"/>
    </source>
</evidence>
<gene>
    <name evidence="1" type="ORF">RAG0_01123</name>
</gene>
<name>A0A1E1JVH7_9HELO</name>
<sequence length="37" mass="4297">MGRKGAAYVTQKSRLDLCHHLGILEFGYWNDGLFDKR</sequence>
<accession>A0A1E1JVH7</accession>
<dbReference type="Proteomes" id="UP000178912">
    <property type="component" value="Unassembled WGS sequence"/>
</dbReference>